<dbReference type="AlphaFoldDB" id="A0ABD2PU05"/>
<evidence type="ECO:0000256" key="2">
    <source>
        <dbReference type="ARBA" id="ARBA00022448"/>
    </source>
</evidence>
<organism evidence="8 9">
    <name type="scientific">Cichlidogyrus casuarinus</name>
    <dbReference type="NCBI Taxonomy" id="1844966"/>
    <lineage>
        <taxon>Eukaryota</taxon>
        <taxon>Metazoa</taxon>
        <taxon>Spiralia</taxon>
        <taxon>Lophotrochozoa</taxon>
        <taxon>Platyhelminthes</taxon>
        <taxon>Monogenea</taxon>
        <taxon>Monopisthocotylea</taxon>
        <taxon>Dactylogyridea</taxon>
        <taxon>Ancyrocephalidae</taxon>
        <taxon>Cichlidogyrus</taxon>
    </lineage>
</organism>
<dbReference type="InterPro" id="IPR040122">
    <property type="entry name" value="Importin_beta"/>
</dbReference>
<name>A0ABD2PU05_9PLAT</name>
<keyword evidence="2" id="KW-0813">Transport</keyword>
<dbReference type="InterPro" id="IPR016024">
    <property type="entry name" value="ARM-type_fold"/>
</dbReference>
<dbReference type="InterPro" id="IPR011989">
    <property type="entry name" value="ARM-like"/>
</dbReference>
<dbReference type="SUPFAM" id="SSF48371">
    <property type="entry name" value="ARM repeat"/>
    <property type="match status" value="1"/>
</dbReference>
<keyword evidence="3" id="KW-0963">Cytoplasm</keyword>
<comment type="subcellular location">
    <subcellularLocation>
        <location evidence="1">Cytoplasm</location>
    </subcellularLocation>
</comment>
<evidence type="ECO:0000259" key="7">
    <source>
        <dbReference type="Pfam" id="PF25574"/>
    </source>
</evidence>
<evidence type="ECO:0000256" key="5">
    <source>
        <dbReference type="ARBA" id="ARBA00022927"/>
    </source>
</evidence>
<evidence type="ECO:0000256" key="6">
    <source>
        <dbReference type="SAM" id="MobiDB-lite"/>
    </source>
</evidence>
<accession>A0ABD2PU05</accession>
<dbReference type="GO" id="GO:0005737">
    <property type="term" value="C:cytoplasm"/>
    <property type="evidence" value="ECO:0007669"/>
    <property type="project" value="UniProtKB-SubCell"/>
</dbReference>
<sequence length="301" mass="32993">MTALLSMLQSNASKPKSEDSDNGSGVQEDALLAVSSLVDVLGERFLKYLDSLLPCLVPCLMSMHDTQVCFNAIGLVTDLYRNLGKHMLPHTQGVFQLLMTILQDSSVDKSLRPAIIDVFSDFSIALGAEVDPFLLPMLEILQTATQANVDVNDPDMVDYLLQLRASCLEAYIGILHGLKDDPNTRQNSYEVFMAQTPYVIQFITHVCEDFNVVEEIITHSCGLIGDFVGAYGVKMLPLVDNESISKILSRGRRGKNQRTRNYATWATKEIKKLQSAMSGNADSSGLSASGGTLQPINVGQR</sequence>
<dbReference type="EMBL" id="JBJKFK010002855">
    <property type="protein sequence ID" value="KAL3310548.1"/>
    <property type="molecule type" value="Genomic_DNA"/>
</dbReference>
<dbReference type="GO" id="GO:0015031">
    <property type="term" value="P:protein transport"/>
    <property type="evidence" value="ECO:0007669"/>
    <property type="project" value="UniProtKB-KW"/>
</dbReference>
<dbReference type="Proteomes" id="UP001626550">
    <property type="component" value="Unassembled WGS sequence"/>
</dbReference>
<protein>
    <submittedName>
        <fullName evidence="8">Importin subunit beta-1</fullName>
    </submittedName>
</protein>
<dbReference type="Pfam" id="PF25574">
    <property type="entry name" value="TPR_IMB1"/>
    <property type="match status" value="1"/>
</dbReference>
<keyword evidence="9" id="KW-1185">Reference proteome</keyword>
<evidence type="ECO:0000256" key="4">
    <source>
        <dbReference type="ARBA" id="ARBA00022737"/>
    </source>
</evidence>
<evidence type="ECO:0000313" key="8">
    <source>
        <dbReference type="EMBL" id="KAL3310548.1"/>
    </source>
</evidence>
<feature type="region of interest" description="Disordered" evidence="6">
    <location>
        <begin position="281"/>
        <end position="301"/>
    </location>
</feature>
<dbReference type="PANTHER" id="PTHR10527">
    <property type="entry name" value="IMPORTIN BETA"/>
    <property type="match status" value="1"/>
</dbReference>
<dbReference type="InterPro" id="IPR058584">
    <property type="entry name" value="IMB1_TNPO1-like_TPR"/>
</dbReference>
<keyword evidence="5" id="KW-0653">Protein transport</keyword>
<gene>
    <name evidence="8" type="primary">KPNB1_1</name>
    <name evidence="8" type="ORF">Ciccas_010884</name>
</gene>
<comment type="caution">
    <text evidence="8">The sequence shown here is derived from an EMBL/GenBank/DDBJ whole genome shotgun (WGS) entry which is preliminary data.</text>
</comment>
<reference evidence="8 9" key="1">
    <citation type="submission" date="2024-11" db="EMBL/GenBank/DDBJ databases">
        <title>Adaptive evolution of stress response genes in parasites aligns with host niche diversity.</title>
        <authorList>
            <person name="Hahn C."/>
            <person name="Resl P."/>
        </authorList>
    </citation>
    <scope>NUCLEOTIDE SEQUENCE [LARGE SCALE GENOMIC DNA]</scope>
    <source>
        <strain evidence="8">EGGRZ-B1_66</strain>
        <tissue evidence="8">Body</tissue>
    </source>
</reference>
<evidence type="ECO:0000256" key="1">
    <source>
        <dbReference type="ARBA" id="ARBA00004496"/>
    </source>
</evidence>
<keyword evidence="4" id="KW-0677">Repeat</keyword>
<evidence type="ECO:0000313" key="9">
    <source>
        <dbReference type="Proteomes" id="UP001626550"/>
    </source>
</evidence>
<proteinExistence type="predicted"/>
<dbReference type="Gene3D" id="1.25.10.10">
    <property type="entry name" value="Leucine-rich Repeat Variant"/>
    <property type="match status" value="1"/>
</dbReference>
<feature type="domain" description="Importin subunit beta-1/Transportin-1-like TPR repeats" evidence="7">
    <location>
        <begin position="21"/>
        <end position="250"/>
    </location>
</feature>
<evidence type="ECO:0000256" key="3">
    <source>
        <dbReference type="ARBA" id="ARBA00022490"/>
    </source>
</evidence>